<proteinExistence type="predicted"/>
<keyword evidence="2" id="KW-1185">Reference proteome</keyword>
<gene>
    <name evidence="1" type="ORF">EYC84_004695</name>
</gene>
<comment type="caution">
    <text evidence="1">The sequence shown here is derived from an EMBL/GenBank/DDBJ whole genome shotgun (WGS) entry which is preliminary data.</text>
</comment>
<dbReference type="Proteomes" id="UP000322873">
    <property type="component" value="Unassembled WGS sequence"/>
</dbReference>
<protein>
    <submittedName>
        <fullName evidence="1">Uncharacterized protein</fullName>
    </submittedName>
</protein>
<accession>A0A5M9K188</accession>
<organism evidence="1 2">
    <name type="scientific">Monilinia fructicola</name>
    <name type="common">Brown rot fungus</name>
    <name type="synonym">Ciboria fructicola</name>
    <dbReference type="NCBI Taxonomy" id="38448"/>
    <lineage>
        <taxon>Eukaryota</taxon>
        <taxon>Fungi</taxon>
        <taxon>Dikarya</taxon>
        <taxon>Ascomycota</taxon>
        <taxon>Pezizomycotina</taxon>
        <taxon>Leotiomycetes</taxon>
        <taxon>Helotiales</taxon>
        <taxon>Sclerotiniaceae</taxon>
        <taxon>Monilinia</taxon>
    </lineage>
</organism>
<name>A0A5M9K188_MONFR</name>
<reference evidence="1 2" key="1">
    <citation type="submission" date="2019-06" db="EMBL/GenBank/DDBJ databases">
        <title>Genome Sequence of the Brown Rot Fungal Pathogen Monilinia fructicola.</title>
        <authorList>
            <person name="De Miccolis Angelini R.M."/>
            <person name="Landi L."/>
            <person name="Abate D."/>
            <person name="Pollastro S."/>
            <person name="Romanazzi G."/>
            <person name="Faretra F."/>
        </authorList>
    </citation>
    <scope>NUCLEOTIDE SEQUENCE [LARGE SCALE GENOMIC DNA]</scope>
    <source>
        <strain evidence="1 2">Mfrc123</strain>
    </source>
</reference>
<sequence length="89" mass="10788">MLTTNQTLHFTDLYRASELYPRTFICRQVRIIFCVPDYMYCNHPIYTLKICTLRSSHHEYHTEYLILQSQLQRTSCFHIPPIFHPNIRP</sequence>
<evidence type="ECO:0000313" key="2">
    <source>
        <dbReference type="Proteomes" id="UP000322873"/>
    </source>
</evidence>
<dbReference type="AlphaFoldDB" id="A0A5M9K188"/>
<evidence type="ECO:0000313" key="1">
    <source>
        <dbReference type="EMBL" id="KAA8575554.1"/>
    </source>
</evidence>
<dbReference type="EMBL" id="VICG01000002">
    <property type="protein sequence ID" value="KAA8575554.1"/>
    <property type="molecule type" value="Genomic_DNA"/>
</dbReference>